<organism evidence="1 2">
    <name type="scientific">Coniosporium tulheliwenetii</name>
    <dbReference type="NCBI Taxonomy" id="3383036"/>
    <lineage>
        <taxon>Eukaryota</taxon>
        <taxon>Fungi</taxon>
        <taxon>Dikarya</taxon>
        <taxon>Ascomycota</taxon>
        <taxon>Pezizomycotina</taxon>
        <taxon>Dothideomycetes</taxon>
        <taxon>Dothideomycetes incertae sedis</taxon>
        <taxon>Coniosporium</taxon>
    </lineage>
</organism>
<evidence type="ECO:0000313" key="1">
    <source>
        <dbReference type="EMBL" id="KAJ9637833.1"/>
    </source>
</evidence>
<reference evidence="1" key="1">
    <citation type="submission" date="2022-10" db="EMBL/GenBank/DDBJ databases">
        <title>Culturing micro-colonial fungi from biological soil crusts in the Mojave desert and describing Neophaeococcomyces mojavensis, and introducing the new genera and species Taxawa tesnikishii.</title>
        <authorList>
            <person name="Kurbessoian T."/>
            <person name="Stajich J.E."/>
        </authorList>
    </citation>
    <scope>NUCLEOTIDE SEQUENCE</scope>
    <source>
        <strain evidence="1">JES_115</strain>
    </source>
</reference>
<sequence length="456" mass="51417">MVQLGLTPWRDASELLVVREQFYPSGPAGNEDRRNTAELRHAVNLVNVWKLRGHIPHAVESTALLVDAILHHDVEKNSVFDVRAVYSTAFARFVTGYCDTQQGRAFKMSMFDMAEELNMPAHFVDMRHEITHSHLPTLQRLQLVTGEALTWLWDVYWSTLDRPKHSATDEDESRKAMPTDVDALREEFRAVLKTYVRERRTELKKNPMTKHINNACEAPSKRCLELCGNRAEALQVLVTVLVDDKLIIPSDKTLGSSMTGAFLVWNGLFTVLALRLDSFLEALVLHLVNRLIGQSDFNADEDALQEAMYKWVSNMLLFPRLATTFRNLKTSVIETCILNPDVWTLRLAEELIHYSDKDFRGQWLPALEACKLASGDSEDEQMADVDRSVHVTSVAGNGGGDSTEEAAVTDASKGQFPPSDSLAKHTRPGWHLWPGFWLPTPIGVLPDSVYPDRRLG</sequence>
<proteinExistence type="predicted"/>
<keyword evidence="2" id="KW-1185">Reference proteome</keyword>
<accession>A0ACC2YS39</accession>
<evidence type="ECO:0000313" key="2">
    <source>
        <dbReference type="Proteomes" id="UP001172680"/>
    </source>
</evidence>
<protein>
    <submittedName>
        <fullName evidence="1">rRNA-processing protein las1</fullName>
    </submittedName>
</protein>
<dbReference type="Proteomes" id="UP001172680">
    <property type="component" value="Unassembled WGS sequence"/>
</dbReference>
<comment type="caution">
    <text evidence="1">The sequence shown here is derived from an EMBL/GenBank/DDBJ whole genome shotgun (WGS) entry which is preliminary data.</text>
</comment>
<name>A0ACC2YS39_9PEZI</name>
<gene>
    <name evidence="1" type="primary">LAS1</name>
    <name evidence="1" type="ORF">H2199_007327</name>
</gene>
<dbReference type="EMBL" id="JAPDRP010000022">
    <property type="protein sequence ID" value="KAJ9637833.1"/>
    <property type="molecule type" value="Genomic_DNA"/>
</dbReference>